<dbReference type="GO" id="GO:0016020">
    <property type="term" value="C:membrane"/>
    <property type="evidence" value="ECO:0007669"/>
    <property type="project" value="UniProtKB-SubCell"/>
</dbReference>
<organism evidence="7 8">
    <name type="scientific">Streptomyces alboniger</name>
    <dbReference type="NCBI Taxonomy" id="132473"/>
    <lineage>
        <taxon>Bacteria</taxon>
        <taxon>Bacillati</taxon>
        <taxon>Actinomycetota</taxon>
        <taxon>Actinomycetes</taxon>
        <taxon>Kitasatosporales</taxon>
        <taxon>Streptomycetaceae</taxon>
        <taxon>Streptomyces</taxon>
        <taxon>Streptomyces aurantiacus group</taxon>
    </lineage>
</organism>
<proteinExistence type="predicted"/>
<evidence type="ECO:0000313" key="7">
    <source>
        <dbReference type="EMBL" id="QEV21976.1"/>
    </source>
</evidence>
<dbReference type="OrthoDB" id="4570401at2"/>
<dbReference type="Proteomes" id="UP000326553">
    <property type="component" value="Chromosome"/>
</dbReference>
<dbReference type="Pfam" id="PF13564">
    <property type="entry name" value="DoxX_2"/>
    <property type="match status" value="1"/>
</dbReference>
<dbReference type="KEGG" id="salw:CP975_34735"/>
<keyword evidence="4 5" id="KW-0472">Membrane</keyword>
<feature type="signal peptide" evidence="6">
    <location>
        <begin position="1"/>
        <end position="19"/>
    </location>
</feature>
<gene>
    <name evidence="7" type="ORF">CP975_34735</name>
</gene>
<dbReference type="EMBL" id="CP023695">
    <property type="protein sequence ID" value="QEV21976.1"/>
    <property type="molecule type" value="Genomic_DNA"/>
</dbReference>
<accession>A0A5J6HP21</accession>
<sequence length="116" mass="12052">MFAAYLAVTLLASVTNGFAAVANLVGHDYPRSQADKMGLPHSTMRPFGVLLALGALGLLAGFAVPVLGALAAGGLVLYFLVAFGAHLRARDYHFGGWAMFFSLAVAALALNLSYHG</sequence>
<protein>
    <submittedName>
        <fullName evidence="7">DoxX family protein</fullName>
    </submittedName>
</protein>
<evidence type="ECO:0000256" key="4">
    <source>
        <dbReference type="ARBA" id="ARBA00023136"/>
    </source>
</evidence>
<feature type="transmembrane region" description="Helical" evidence="5">
    <location>
        <begin position="92"/>
        <end position="114"/>
    </location>
</feature>
<dbReference type="InterPro" id="IPR032808">
    <property type="entry name" value="DoxX"/>
</dbReference>
<name>A0A5J6HP21_STRAD</name>
<keyword evidence="2 5" id="KW-0812">Transmembrane</keyword>
<keyword evidence="3 5" id="KW-1133">Transmembrane helix</keyword>
<feature type="chain" id="PRO_5023856222" evidence="6">
    <location>
        <begin position="20"/>
        <end position="116"/>
    </location>
</feature>
<evidence type="ECO:0000256" key="6">
    <source>
        <dbReference type="SAM" id="SignalP"/>
    </source>
</evidence>
<comment type="subcellular location">
    <subcellularLocation>
        <location evidence="1">Membrane</location>
        <topology evidence="1">Multi-pass membrane protein</topology>
    </subcellularLocation>
</comment>
<evidence type="ECO:0000256" key="2">
    <source>
        <dbReference type="ARBA" id="ARBA00022692"/>
    </source>
</evidence>
<dbReference type="RefSeq" id="WP_030788460.1">
    <property type="nucleotide sequence ID" value="NZ_CP023695.1"/>
</dbReference>
<evidence type="ECO:0000256" key="1">
    <source>
        <dbReference type="ARBA" id="ARBA00004141"/>
    </source>
</evidence>
<feature type="transmembrane region" description="Helical" evidence="5">
    <location>
        <begin position="47"/>
        <end position="80"/>
    </location>
</feature>
<evidence type="ECO:0000313" key="8">
    <source>
        <dbReference type="Proteomes" id="UP000326553"/>
    </source>
</evidence>
<evidence type="ECO:0000256" key="3">
    <source>
        <dbReference type="ARBA" id="ARBA00022989"/>
    </source>
</evidence>
<keyword evidence="6" id="KW-0732">Signal</keyword>
<reference evidence="7 8" key="1">
    <citation type="submission" date="2017-09" db="EMBL/GenBank/DDBJ databases">
        <authorList>
            <person name="Lee N."/>
            <person name="Cho B.-K."/>
        </authorList>
    </citation>
    <scope>NUCLEOTIDE SEQUENCE [LARGE SCALE GENOMIC DNA]</scope>
    <source>
        <strain evidence="7 8">ATCC 12461</strain>
    </source>
</reference>
<evidence type="ECO:0000256" key="5">
    <source>
        <dbReference type="SAM" id="Phobius"/>
    </source>
</evidence>
<keyword evidence="8" id="KW-1185">Reference proteome</keyword>
<dbReference type="AlphaFoldDB" id="A0A5J6HP21"/>